<proteinExistence type="inferred from homology"/>
<dbReference type="OrthoDB" id="10253113at2759"/>
<keyword evidence="5" id="KW-0411">Iron-sulfur</keyword>
<evidence type="ECO:0000256" key="2">
    <source>
        <dbReference type="ARBA" id="ARBA00022485"/>
    </source>
</evidence>
<dbReference type="PANTHER" id="PTHR11615">
    <property type="entry name" value="NITRATE, FORMATE, IRON DEHYDROGENASE"/>
    <property type="match status" value="1"/>
</dbReference>
<dbReference type="GO" id="GO:0046872">
    <property type="term" value="F:metal ion binding"/>
    <property type="evidence" value="ECO:0007669"/>
    <property type="project" value="UniProtKB-KW"/>
</dbReference>
<dbReference type="Gene3D" id="3.40.950.10">
    <property type="entry name" value="Fe-only Hydrogenase (Larger Subunit), Chain L, domain 3"/>
    <property type="match status" value="1"/>
</dbReference>
<keyword evidence="4" id="KW-0408">Iron</keyword>
<evidence type="ECO:0000256" key="4">
    <source>
        <dbReference type="ARBA" id="ARBA00023004"/>
    </source>
</evidence>
<dbReference type="EMBL" id="JAFCMP010000224">
    <property type="protein sequence ID" value="KAG5182685.1"/>
    <property type="molecule type" value="Genomic_DNA"/>
</dbReference>
<organism evidence="7 8">
    <name type="scientific">Tribonema minus</name>
    <dbReference type="NCBI Taxonomy" id="303371"/>
    <lineage>
        <taxon>Eukaryota</taxon>
        <taxon>Sar</taxon>
        <taxon>Stramenopiles</taxon>
        <taxon>Ochrophyta</taxon>
        <taxon>PX clade</taxon>
        <taxon>Xanthophyceae</taxon>
        <taxon>Tribonematales</taxon>
        <taxon>Tribonemataceae</taxon>
        <taxon>Tribonema</taxon>
    </lineage>
</organism>
<evidence type="ECO:0000256" key="5">
    <source>
        <dbReference type="ARBA" id="ARBA00023014"/>
    </source>
</evidence>
<dbReference type="InterPro" id="IPR050340">
    <property type="entry name" value="Cytosolic_Fe-S_CAF"/>
</dbReference>
<name>A0A835YWH5_9STRA</name>
<dbReference type="AlphaFoldDB" id="A0A835YWH5"/>
<evidence type="ECO:0000256" key="1">
    <source>
        <dbReference type="ARBA" id="ARBA00006596"/>
    </source>
</evidence>
<comment type="caution">
    <text evidence="7">The sequence shown here is derived from an EMBL/GenBank/DDBJ whole genome shotgun (WGS) entry which is preliminary data.</text>
</comment>
<accession>A0A835YWH5</accession>
<dbReference type="GO" id="GO:0051539">
    <property type="term" value="F:4 iron, 4 sulfur cluster binding"/>
    <property type="evidence" value="ECO:0007669"/>
    <property type="project" value="UniProtKB-KW"/>
</dbReference>
<comment type="similarity">
    <text evidence="1">Belongs to the NARF family.</text>
</comment>
<dbReference type="Gene3D" id="3.40.50.1780">
    <property type="match status" value="1"/>
</dbReference>
<evidence type="ECO:0000313" key="8">
    <source>
        <dbReference type="Proteomes" id="UP000664859"/>
    </source>
</evidence>
<keyword evidence="8" id="KW-1185">Reference proteome</keyword>
<dbReference type="Pfam" id="PF02906">
    <property type="entry name" value="Fe_hyd_lg_C"/>
    <property type="match status" value="1"/>
</dbReference>
<evidence type="ECO:0000313" key="7">
    <source>
        <dbReference type="EMBL" id="KAG5182685.1"/>
    </source>
</evidence>
<evidence type="ECO:0000256" key="3">
    <source>
        <dbReference type="ARBA" id="ARBA00022723"/>
    </source>
</evidence>
<reference evidence="7" key="1">
    <citation type="submission" date="2021-02" db="EMBL/GenBank/DDBJ databases">
        <title>First Annotated Genome of the Yellow-green Alga Tribonema minus.</title>
        <authorList>
            <person name="Mahan K.M."/>
        </authorList>
    </citation>
    <scope>NUCLEOTIDE SEQUENCE</scope>
    <source>
        <strain evidence="7">UTEX B ZZ1240</strain>
    </source>
</reference>
<dbReference type="Proteomes" id="UP000664859">
    <property type="component" value="Unassembled WGS sequence"/>
</dbReference>
<evidence type="ECO:0000259" key="6">
    <source>
        <dbReference type="Pfam" id="PF02906"/>
    </source>
</evidence>
<feature type="domain" description="Iron hydrogenase large subunit C-terminal" evidence="6">
    <location>
        <begin position="120"/>
        <end position="462"/>
    </location>
</feature>
<dbReference type="InterPro" id="IPR009016">
    <property type="entry name" value="Fe_hydrogenase"/>
</dbReference>
<dbReference type="SUPFAM" id="SSF53920">
    <property type="entry name" value="Fe-only hydrogenase"/>
    <property type="match status" value="1"/>
</dbReference>
<keyword evidence="2" id="KW-0004">4Fe-4S</keyword>
<keyword evidence="3" id="KW-0479">Metal-binding</keyword>
<dbReference type="FunFam" id="3.30.70.20:FF:000042">
    <property type="entry name" value="Cytosolic Fe-S cluster assembly factor NAR1"/>
    <property type="match status" value="1"/>
</dbReference>
<dbReference type="InterPro" id="IPR004108">
    <property type="entry name" value="Fe_hydrogenase_lsu_C"/>
</dbReference>
<gene>
    <name evidence="7" type="ORF">JKP88DRAFT_199081</name>
</gene>
<sequence length="540" mass="56085">MASVFLGDLDDFIAPSQACVNPLFAAPASDKPAAIAGNGADAMELVLEDEFETLAPQVLPPQQQEPDLIKTSASKTATVSLNDCLACSGCVTSAETVLISQQSSGRLLSALRDKSFAVSVASLSPQSRASIADYFGLSPAQAQARIATFLAQLGVTHTIDAACAGDLCLVAARDEFIARARSPLPPVWTAPAPSVAVSRTTQRDAATGAESFNAPQLRGPLPLLVSACPGFVCYVEKTAPEALAYVSAVKSPQAAAGALVKGAAARAWGVAPAAVLHLSVQPCFDRKLEASRLDFVDTVAAEATEAAEAAAAPTADVDIVLSTSELLEMAAQYFRSLAPAPPAPELAPGIPLPPPTPEGAALASADAAGGASGGYAEHVFRHAAKVLHGVDIPQGAPLQYRQGRNVDMRELVLEVGGEVVMRFALAYGFRNIQSILTQLRRRRCAYQYVEVMACPGGCVNGGGQVRPAQETPQAMRERTVRVGGIMQAVPSLAQPDDSPLVQWVLGPGGAMPLDSAASALHTTFHAVPKLEATNSLLARW</sequence>
<protein>
    <submittedName>
        <fullName evidence="7">Iron hydrogenase</fullName>
    </submittedName>
</protein>